<gene>
    <name evidence="1" type="ORF">IV454_29455</name>
</gene>
<dbReference type="EMBL" id="CP065053">
    <property type="protein sequence ID" value="QPI49512.1"/>
    <property type="molecule type" value="Genomic_DNA"/>
</dbReference>
<accession>A0AA48WBU8</accession>
<evidence type="ECO:0000313" key="1">
    <source>
        <dbReference type="EMBL" id="QPI49512.1"/>
    </source>
</evidence>
<organism evidence="1 2">
    <name type="scientific">Massilia antarctica</name>
    <dbReference type="NCBI Taxonomy" id="2765360"/>
    <lineage>
        <taxon>Bacteria</taxon>
        <taxon>Pseudomonadati</taxon>
        <taxon>Pseudomonadota</taxon>
        <taxon>Betaproteobacteria</taxon>
        <taxon>Burkholderiales</taxon>
        <taxon>Oxalobacteraceae</taxon>
        <taxon>Telluria group</taxon>
        <taxon>Massilia</taxon>
    </lineage>
</organism>
<reference evidence="1 2" key="1">
    <citation type="submission" date="2020-11" db="EMBL/GenBank/DDBJ databases">
        <authorList>
            <person name="Sun Q."/>
        </authorList>
    </citation>
    <scope>NUCLEOTIDE SEQUENCE [LARGE SCALE GENOMIC DNA]</scope>
    <source>
        <strain evidence="1 2">P8398</strain>
    </source>
</reference>
<name>A0AA48WBU8_9BURK</name>
<dbReference type="Proteomes" id="UP000662888">
    <property type="component" value="Chromosome"/>
</dbReference>
<keyword evidence="2" id="KW-1185">Reference proteome</keyword>
<sequence length="131" mass="14152">MTQAWLTLTGMDGRDIVAPTEAQLTAALAELYAPPRTAKGKGKGKAGAEAGSAGAGEAASAALRFGYDDGLMYVIEVSRGGAIRFEEWSDRDCELALAPPRRMSADLSLAQQLWSLMARRQVSRIRELDWH</sequence>
<evidence type="ECO:0000313" key="2">
    <source>
        <dbReference type="Proteomes" id="UP000662888"/>
    </source>
</evidence>
<protein>
    <submittedName>
        <fullName evidence="1">Uncharacterized protein</fullName>
    </submittedName>
</protein>
<proteinExistence type="predicted"/>
<dbReference type="RefSeq" id="WP_206089190.1">
    <property type="nucleotide sequence ID" value="NZ_CP065053.1"/>
</dbReference>